<dbReference type="SUPFAM" id="SSF109604">
    <property type="entry name" value="HD-domain/PDEase-like"/>
    <property type="match status" value="1"/>
</dbReference>
<protein>
    <submittedName>
        <fullName evidence="2">HD superfamily phosphohydrolase</fullName>
    </submittedName>
</protein>
<dbReference type="Pfam" id="PF01966">
    <property type="entry name" value="HD"/>
    <property type="match status" value="1"/>
</dbReference>
<dbReference type="CDD" id="cd00077">
    <property type="entry name" value="HDc"/>
    <property type="match status" value="1"/>
</dbReference>
<accession>A0ABS4KME1</accession>
<dbReference type="Gene3D" id="1.10.3210.10">
    <property type="entry name" value="Hypothetical protein af1432"/>
    <property type="match status" value="1"/>
</dbReference>
<evidence type="ECO:0000313" key="3">
    <source>
        <dbReference type="Proteomes" id="UP001314903"/>
    </source>
</evidence>
<gene>
    <name evidence="2" type="ORF">J2Z35_002781</name>
</gene>
<dbReference type="EMBL" id="JAGGLI010000049">
    <property type="protein sequence ID" value="MBP2028943.1"/>
    <property type="molecule type" value="Genomic_DNA"/>
</dbReference>
<dbReference type="InterPro" id="IPR006674">
    <property type="entry name" value="HD_domain"/>
</dbReference>
<organism evidence="2 3">
    <name type="scientific">Acetoanaerobium pronyense</name>
    <dbReference type="NCBI Taxonomy" id="1482736"/>
    <lineage>
        <taxon>Bacteria</taxon>
        <taxon>Bacillati</taxon>
        <taxon>Bacillota</taxon>
        <taxon>Clostridia</taxon>
        <taxon>Peptostreptococcales</taxon>
        <taxon>Filifactoraceae</taxon>
        <taxon>Acetoanaerobium</taxon>
    </lineage>
</organism>
<evidence type="ECO:0000313" key="2">
    <source>
        <dbReference type="EMBL" id="MBP2028943.1"/>
    </source>
</evidence>
<dbReference type="InterPro" id="IPR003607">
    <property type="entry name" value="HD/PDEase_dom"/>
</dbReference>
<sequence length="439" mass="52171">MRFDKIIRDAVHLDIVFSEKFFALIDTKEFQRLNRIRQLSCEHMVFPTATHSRLAHSLGTYYVMYRLIDHFSNILEELGHKVKEQDKELALCAALLHDIGHGPFSHTFEKLFQLKEHEKWAIDILNSKDTEINKVIRKNFGEEFLERLTDIISKDYSHKANDGIFSIISMLVSSQIDADRMDYLLRDAYFTSVTNGIYDIKRLIRAFGAEMTEDGNFRIFIHEKYMATLEEYILARYYMHKEVYQHSIKKQMEGILKKIFKRAIFLHQSKQNIEVSPVMKKLFEGRDITPLEYHEIDDTTLLYHISIWQQNEDVILSFLCKSFTNRKKFKKYTFQIGDEDKLKILKEKIKKALNNGKYPNEEMNFKDEYFYFEDDVEIKIYENKKENIWIKKRDGSLVDLSKASVIINESSLSNTSDSIKRVYISYELFEKIYGKKLEF</sequence>
<evidence type="ECO:0000259" key="1">
    <source>
        <dbReference type="SMART" id="SM00471"/>
    </source>
</evidence>
<dbReference type="Proteomes" id="UP001314903">
    <property type="component" value="Unassembled WGS sequence"/>
</dbReference>
<dbReference type="PANTHER" id="PTHR11373:SF4">
    <property type="entry name" value="DEOXYNUCLEOSIDE TRIPHOSPHATE TRIPHOSPHOHYDROLASE SAMHD1"/>
    <property type="match status" value="1"/>
</dbReference>
<comment type="caution">
    <text evidence="2">The sequence shown here is derived from an EMBL/GenBank/DDBJ whole genome shotgun (WGS) entry which is preliminary data.</text>
</comment>
<dbReference type="SMART" id="SM00471">
    <property type="entry name" value="HDc"/>
    <property type="match status" value="1"/>
</dbReference>
<keyword evidence="3" id="KW-1185">Reference proteome</keyword>
<feature type="domain" description="HD/PDEase" evidence="1">
    <location>
        <begin position="49"/>
        <end position="193"/>
    </location>
</feature>
<name>A0ABS4KME1_9FIRM</name>
<reference evidence="2 3" key="1">
    <citation type="submission" date="2021-03" db="EMBL/GenBank/DDBJ databases">
        <title>Genomic Encyclopedia of Type Strains, Phase IV (KMG-IV): sequencing the most valuable type-strain genomes for metagenomic binning, comparative biology and taxonomic classification.</title>
        <authorList>
            <person name="Goeker M."/>
        </authorList>
    </citation>
    <scope>NUCLEOTIDE SEQUENCE [LARGE SCALE GENOMIC DNA]</scope>
    <source>
        <strain evidence="2 3">DSM 27512</strain>
    </source>
</reference>
<proteinExistence type="predicted"/>
<dbReference type="RefSeq" id="WP_209661995.1">
    <property type="nucleotide sequence ID" value="NZ_JAGGLI010000049.1"/>
</dbReference>
<dbReference type="InterPro" id="IPR050135">
    <property type="entry name" value="dGTPase-like"/>
</dbReference>
<dbReference type="PANTHER" id="PTHR11373">
    <property type="entry name" value="DEOXYNUCLEOSIDE TRIPHOSPHATE TRIPHOSPHOHYDROLASE"/>
    <property type="match status" value="1"/>
</dbReference>